<name>S7USR2_DESML</name>
<sequence length="185" mass="20879">MDEGIIPLNHLYTIRRGEPAYDNIAGAVFPVSDDLIKIKGAGDTWACLYYDDVLKGCRIYGDRPVECRILKCWDTTAIEAMYRSDRLTRKDLIGGVPGLWDLVLDHQARCGYEEIGSLVAGIRQGEAASLERLRTMVRYDGSLRQLVVEKGLTGTRMTDFLFGRPMVDTLKPMGVNVRDLRRHQT</sequence>
<reference evidence="1 2" key="1">
    <citation type="journal article" date="2013" name="Genome Announc.">
        <title>Draft genome sequences for three mercury-methylating, sulfate-reducing bacteria.</title>
        <authorList>
            <person name="Brown S.D."/>
            <person name="Hurt R.A.Jr."/>
            <person name="Gilmour C.C."/>
            <person name="Elias D.A."/>
        </authorList>
    </citation>
    <scope>NUCLEOTIDE SEQUENCE [LARGE SCALE GENOMIC DNA]</scope>
    <source>
        <strain evidence="1 2">DSM 2059</strain>
    </source>
</reference>
<gene>
    <name evidence="1" type="ORF">dsmv_3132</name>
</gene>
<dbReference type="AlphaFoldDB" id="S7USR2"/>
<proteinExistence type="predicted"/>
<keyword evidence="2" id="KW-1185">Reference proteome</keyword>
<dbReference type="eggNOG" id="COG0727">
    <property type="taxonomic scope" value="Bacteria"/>
</dbReference>
<evidence type="ECO:0000313" key="2">
    <source>
        <dbReference type="Proteomes" id="UP000014977"/>
    </source>
</evidence>
<accession>S7USR2</accession>
<comment type="caution">
    <text evidence="1">The sequence shown here is derived from an EMBL/GenBank/DDBJ whole genome shotgun (WGS) entry which is preliminary data.</text>
</comment>
<evidence type="ECO:0000313" key="1">
    <source>
        <dbReference type="EMBL" id="EPR35318.1"/>
    </source>
</evidence>
<organism evidence="1 2">
    <name type="scientific">Desulfococcus multivorans DSM 2059</name>
    <dbReference type="NCBI Taxonomy" id="1121405"/>
    <lineage>
        <taxon>Bacteria</taxon>
        <taxon>Pseudomonadati</taxon>
        <taxon>Thermodesulfobacteriota</taxon>
        <taxon>Desulfobacteria</taxon>
        <taxon>Desulfobacterales</taxon>
        <taxon>Desulfococcaceae</taxon>
        <taxon>Desulfococcus</taxon>
    </lineage>
</organism>
<evidence type="ECO:0008006" key="3">
    <source>
        <dbReference type="Google" id="ProtNLM"/>
    </source>
</evidence>
<dbReference type="EMBL" id="ATHJ01000108">
    <property type="protein sequence ID" value="EPR35318.1"/>
    <property type="molecule type" value="Genomic_DNA"/>
</dbReference>
<dbReference type="Proteomes" id="UP000014977">
    <property type="component" value="Unassembled WGS sequence"/>
</dbReference>
<protein>
    <recommendedName>
        <fullName evidence="3">YkgJ family cysteine cluster protein</fullName>
    </recommendedName>
</protein>
<dbReference type="STRING" id="897.B2D07_09375"/>